<proteinExistence type="predicted"/>
<reference evidence="2 3" key="1">
    <citation type="submission" date="2024-02" db="EMBL/GenBank/DDBJ databases">
        <title>De novo assembly and annotation of 12 fungi associated with fruit tree decline syndrome in Ontario, Canada.</title>
        <authorList>
            <person name="Sulman M."/>
            <person name="Ellouze W."/>
            <person name="Ilyukhin E."/>
        </authorList>
    </citation>
    <scope>NUCLEOTIDE SEQUENCE [LARGE SCALE GENOMIC DNA]</scope>
    <source>
        <strain evidence="2 3">M169</strain>
    </source>
</reference>
<dbReference type="Proteomes" id="UP001430848">
    <property type="component" value="Unassembled WGS sequence"/>
</dbReference>
<name>A0ABR1PC14_DIAER</name>
<dbReference type="PANTHER" id="PTHR36578:SF1">
    <property type="entry name" value="APPLE DOMAIN-CONTAINING PROTEIN"/>
    <property type="match status" value="1"/>
</dbReference>
<keyword evidence="1" id="KW-0732">Signal</keyword>
<keyword evidence="3" id="KW-1185">Reference proteome</keyword>
<evidence type="ECO:0008006" key="4">
    <source>
        <dbReference type="Google" id="ProtNLM"/>
    </source>
</evidence>
<gene>
    <name evidence="2" type="ORF">SLS63_005031</name>
</gene>
<evidence type="ECO:0000313" key="2">
    <source>
        <dbReference type="EMBL" id="KAK7732353.1"/>
    </source>
</evidence>
<feature type="signal peptide" evidence="1">
    <location>
        <begin position="1"/>
        <end position="20"/>
    </location>
</feature>
<evidence type="ECO:0000313" key="3">
    <source>
        <dbReference type="Proteomes" id="UP001430848"/>
    </source>
</evidence>
<sequence length="232" mass="25476">MVKSFVQALCLMAVARCAVAMPYDYDDLPFFGVQDDVSSEWPFSALIRESPFEYHRREAAAIGEAASRTLPPCATETPTGWGPTISPDTAAAFSAFSMFKSNATTYGVSNSSFLISVVNDNDAFEYSGNTYLGWINQPMYSPYNCQQACNALNATGVKCNTYNTYYLRSPTTTPSLDTSCPNPPSMTTIVCALWKNKLYPWDGINTGEIRGKNFTVVIAGSNLYQRNNSDPL</sequence>
<evidence type="ECO:0000256" key="1">
    <source>
        <dbReference type="SAM" id="SignalP"/>
    </source>
</evidence>
<dbReference type="PANTHER" id="PTHR36578">
    <property type="entry name" value="CHROMOSOME 15, WHOLE GENOME SHOTGUN SEQUENCE"/>
    <property type="match status" value="1"/>
</dbReference>
<organism evidence="2 3">
    <name type="scientific">Diaporthe eres</name>
    <name type="common">Phomopsis oblonga</name>
    <dbReference type="NCBI Taxonomy" id="83184"/>
    <lineage>
        <taxon>Eukaryota</taxon>
        <taxon>Fungi</taxon>
        <taxon>Dikarya</taxon>
        <taxon>Ascomycota</taxon>
        <taxon>Pezizomycotina</taxon>
        <taxon>Sordariomycetes</taxon>
        <taxon>Sordariomycetidae</taxon>
        <taxon>Diaporthales</taxon>
        <taxon>Diaporthaceae</taxon>
        <taxon>Diaporthe</taxon>
        <taxon>Diaporthe eres species complex</taxon>
    </lineage>
</organism>
<comment type="caution">
    <text evidence="2">The sequence shown here is derived from an EMBL/GenBank/DDBJ whole genome shotgun (WGS) entry which is preliminary data.</text>
</comment>
<dbReference type="EMBL" id="JAKNSF020000020">
    <property type="protein sequence ID" value="KAK7732353.1"/>
    <property type="molecule type" value="Genomic_DNA"/>
</dbReference>
<accession>A0ABR1PC14</accession>
<feature type="chain" id="PRO_5046270437" description="Secreted protein" evidence="1">
    <location>
        <begin position="21"/>
        <end position="232"/>
    </location>
</feature>
<protein>
    <recommendedName>
        <fullName evidence="4">Secreted protein</fullName>
    </recommendedName>
</protein>